<dbReference type="SMART" id="SM00382">
    <property type="entry name" value="AAA"/>
    <property type="match status" value="1"/>
</dbReference>
<dbReference type="AlphaFoldDB" id="A0A9X2MQ19"/>
<dbReference type="SUPFAM" id="SSF46689">
    <property type="entry name" value="Homeodomain-like"/>
    <property type="match status" value="1"/>
</dbReference>
<dbReference type="InterPro" id="IPR025662">
    <property type="entry name" value="Sigma_54_int_dom_ATP-bd_1"/>
</dbReference>
<evidence type="ECO:0000313" key="9">
    <source>
        <dbReference type="Proteomes" id="UP001142078"/>
    </source>
</evidence>
<dbReference type="InterPro" id="IPR003593">
    <property type="entry name" value="AAA+_ATPase"/>
</dbReference>
<dbReference type="Pfam" id="PF00158">
    <property type="entry name" value="Sigma54_activat"/>
    <property type="match status" value="1"/>
</dbReference>
<dbReference type="Pfam" id="PF25601">
    <property type="entry name" value="AAA_lid_14"/>
    <property type="match status" value="1"/>
</dbReference>
<dbReference type="Pfam" id="PF02954">
    <property type="entry name" value="HTH_8"/>
    <property type="match status" value="1"/>
</dbReference>
<dbReference type="RefSeq" id="WP_257490610.1">
    <property type="nucleotide sequence ID" value="NZ_JANJZL010000011.1"/>
</dbReference>
<dbReference type="PANTHER" id="PTHR32071">
    <property type="entry name" value="TRANSCRIPTIONAL REGULATORY PROTEIN"/>
    <property type="match status" value="1"/>
</dbReference>
<keyword evidence="6" id="KW-0175">Coiled coil</keyword>
<dbReference type="GO" id="GO:0006355">
    <property type="term" value="P:regulation of DNA-templated transcription"/>
    <property type="evidence" value="ECO:0007669"/>
    <property type="project" value="InterPro"/>
</dbReference>
<dbReference type="InterPro" id="IPR058031">
    <property type="entry name" value="AAA_lid_NorR"/>
</dbReference>
<keyword evidence="9" id="KW-1185">Reference proteome</keyword>
<keyword evidence="3" id="KW-0805">Transcription regulation</keyword>
<organism evidence="8 9">
    <name type="scientific">Anaerosalibacter massiliensis</name>
    <dbReference type="NCBI Taxonomy" id="1347392"/>
    <lineage>
        <taxon>Bacteria</taxon>
        <taxon>Bacillati</taxon>
        <taxon>Bacillota</taxon>
        <taxon>Tissierellia</taxon>
        <taxon>Tissierellales</taxon>
        <taxon>Sporanaerobacteraceae</taxon>
        <taxon>Anaerosalibacter</taxon>
    </lineage>
</organism>
<feature type="coiled-coil region" evidence="6">
    <location>
        <begin position="274"/>
        <end position="304"/>
    </location>
</feature>
<evidence type="ECO:0000256" key="6">
    <source>
        <dbReference type="SAM" id="Coils"/>
    </source>
</evidence>
<dbReference type="CDD" id="cd00009">
    <property type="entry name" value="AAA"/>
    <property type="match status" value="1"/>
</dbReference>
<keyword evidence="4" id="KW-0238">DNA-binding</keyword>
<dbReference type="PROSITE" id="PS00675">
    <property type="entry name" value="SIGMA54_INTERACT_1"/>
    <property type="match status" value="1"/>
</dbReference>
<keyword evidence="5" id="KW-0804">Transcription</keyword>
<dbReference type="Gene3D" id="3.40.50.300">
    <property type="entry name" value="P-loop containing nucleotide triphosphate hydrolases"/>
    <property type="match status" value="1"/>
</dbReference>
<dbReference type="FunFam" id="3.40.50.300:FF:000006">
    <property type="entry name" value="DNA-binding transcriptional regulator NtrC"/>
    <property type="match status" value="1"/>
</dbReference>
<dbReference type="PRINTS" id="PR01590">
    <property type="entry name" value="HTHFIS"/>
</dbReference>
<name>A0A9X2MQ19_9FIRM</name>
<dbReference type="Gene3D" id="1.10.10.60">
    <property type="entry name" value="Homeodomain-like"/>
    <property type="match status" value="1"/>
</dbReference>
<evidence type="ECO:0000256" key="5">
    <source>
        <dbReference type="ARBA" id="ARBA00023163"/>
    </source>
</evidence>
<evidence type="ECO:0000256" key="3">
    <source>
        <dbReference type="ARBA" id="ARBA00023015"/>
    </source>
</evidence>
<evidence type="ECO:0000313" key="8">
    <source>
        <dbReference type="EMBL" id="MCR2045066.1"/>
    </source>
</evidence>
<dbReference type="InterPro" id="IPR002078">
    <property type="entry name" value="Sigma_54_int"/>
</dbReference>
<reference evidence="8" key="1">
    <citation type="submission" date="2022-07" db="EMBL/GenBank/DDBJ databases">
        <title>Enhanced cultured diversity of the mouse gut microbiota enables custom-made synthetic communities.</title>
        <authorList>
            <person name="Afrizal A."/>
        </authorList>
    </citation>
    <scope>NUCLEOTIDE SEQUENCE</scope>
    <source>
        <strain evidence="8">DSM 29482</strain>
    </source>
</reference>
<comment type="caution">
    <text evidence="8">The sequence shown here is derived from an EMBL/GenBank/DDBJ whole genome shotgun (WGS) entry which is preliminary data.</text>
</comment>
<dbReference type="PROSITE" id="PS50045">
    <property type="entry name" value="SIGMA54_INTERACT_4"/>
    <property type="match status" value="1"/>
</dbReference>
<keyword evidence="1" id="KW-0547">Nucleotide-binding</keyword>
<dbReference type="InterPro" id="IPR027417">
    <property type="entry name" value="P-loop_NTPase"/>
</dbReference>
<dbReference type="Proteomes" id="UP001142078">
    <property type="component" value="Unassembled WGS sequence"/>
</dbReference>
<dbReference type="InterPro" id="IPR025944">
    <property type="entry name" value="Sigma_54_int_dom_CS"/>
</dbReference>
<evidence type="ECO:0000259" key="7">
    <source>
        <dbReference type="PROSITE" id="PS50045"/>
    </source>
</evidence>
<sequence length="619" mass="69895">MLNEYDYVEMFTNMMSEGFIVIDNNGIIQVYNNKAKDIFGILHNQQISHKSGQIENGDIVIIGDNAIGKDDGNLTSSSLRYIGVEDENIEKGDALIVVGVYGNKDIKPVYLYQKSKDITDTLKMNTSFLGVEIGVVVDFVNKIITIEVDSEKYTMTYINYIGHMVILDGQTKRMKFYQAQGYTAKGESVNEILEGKSYRAKGENSELLNVIGKNIFEIHKSGSTIKEFYEAGKGKNISYVNEFKEINGFPTICTLLPVNQGEKRLGAALKVEDISEIKRALKERDEALSNLEKMERKLDEEREIVEAFPNIIGESKEINYVKKLALKASKTNSTVLILGESGTGKNLLARAIHDNSSKKDKPFIHVNCGAIPENLLESELFGYEKGAFTGASNYGKKGFFELANGGTIFLDEIGEISPSLQVKLLQVLQDGSFYKVGGQEKVKVDLRIISATNKNLEEEMIEGRFREDLYYRINVFPIWVPPLRDRKEDIYLLVKSILPKICKKVGCKNKRISGESLNILLKHSWPGNVRELENILERAANLSEENTILSKHLTIRTKNKSEDLNDEILPLKKSTQKFEKRAIKKALEYYEGDKKKAMKALGIGKTTFYEKIKKYNINN</sequence>
<dbReference type="SUPFAM" id="SSF52540">
    <property type="entry name" value="P-loop containing nucleoside triphosphate hydrolases"/>
    <property type="match status" value="1"/>
</dbReference>
<dbReference type="PROSITE" id="PS00676">
    <property type="entry name" value="SIGMA54_INTERACT_2"/>
    <property type="match status" value="1"/>
</dbReference>
<proteinExistence type="predicted"/>
<accession>A0A9X2MQ19</accession>
<dbReference type="InterPro" id="IPR009057">
    <property type="entry name" value="Homeodomain-like_sf"/>
</dbReference>
<gene>
    <name evidence="8" type="ORF">NSA23_13235</name>
</gene>
<dbReference type="GO" id="GO:0043565">
    <property type="term" value="F:sequence-specific DNA binding"/>
    <property type="evidence" value="ECO:0007669"/>
    <property type="project" value="InterPro"/>
</dbReference>
<feature type="domain" description="Sigma-54 factor interaction" evidence="7">
    <location>
        <begin position="311"/>
        <end position="541"/>
    </location>
</feature>
<dbReference type="PANTHER" id="PTHR32071:SF57">
    <property type="entry name" value="C4-DICARBOXYLATE TRANSPORT TRANSCRIPTIONAL REGULATORY PROTEIN DCTD"/>
    <property type="match status" value="1"/>
</dbReference>
<keyword evidence="2" id="KW-0067">ATP-binding</keyword>
<dbReference type="GO" id="GO:0005524">
    <property type="term" value="F:ATP binding"/>
    <property type="evidence" value="ECO:0007669"/>
    <property type="project" value="UniProtKB-KW"/>
</dbReference>
<evidence type="ECO:0000256" key="2">
    <source>
        <dbReference type="ARBA" id="ARBA00022840"/>
    </source>
</evidence>
<dbReference type="InterPro" id="IPR025943">
    <property type="entry name" value="Sigma_54_int_dom_ATP-bd_2"/>
</dbReference>
<dbReference type="PROSITE" id="PS00688">
    <property type="entry name" value="SIGMA54_INTERACT_3"/>
    <property type="match status" value="1"/>
</dbReference>
<evidence type="ECO:0000256" key="1">
    <source>
        <dbReference type="ARBA" id="ARBA00022741"/>
    </source>
</evidence>
<dbReference type="InterPro" id="IPR002197">
    <property type="entry name" value="HTH_Fis"/>
</dbReference>
<dbReference type="Gene3D" id="1.10.8.60">
    <property type="match status" value="1"/>
</dbReference>
<evidence type="ECO:0000256" key="4">
    <source>
        <dbReference type="ARBA" id="ARBA00023125"/>
    </source>
</evidence>
<dbReference type="EMBL" id="JANJZL010000011">
    <property type="protein sequence ID" value="MCR2045066.1"/>
    <property type="molecule type" value="Genomic_DNA"/>
</dbReference>
<protein>
    <submittedName>
        <fullName evidence="8">Sigma 54-interacting transcriptional regulator</fullName>
    </submittedName>
</protein>